<evidence type="ECO:0000313" key="2">
    <source>
        <dbReference type="EMBL" id="PQQ65411.1"/>
    </source>
</evidence>
<keyword evidence="1" id="KW-1133">Transmembrane helix</keyword>
<keyword evidence="1" id="KW-0812">Transmembrane</keyword>
<evidence type="ECO:0000256" key="1">
    <source>
        <dbReference type="SAM" id="Phobius"/>
    </source>
</evidence>
<protein>
    <recommendedName>
        <fullName evidence="4">ABC-2 family transporter protein</fullName>
    </recommendedName>
</protein>
<feature type="transmembrane region" description="Helical" evidence="1">
    <location>
        <begin position="52"/>
        <end position="75"/>
    </location>
</feature>
<evidence type="ECO:0000313" key="3">
    <source>
        <dbReference type="Proteomes" id="UP000239720"/>
    </source>
</evidence>
<sequence>MEKHYIKLLFSSFRTIIIYFLLGCIPLLLTFFKSGTYSIEDRNIYYLYFDIFSNYIVTLLILPLFALYIENNAYFFDDVKVIVRFKSKLDWWNKRLAVSAIESLFFTVYTNLLVYFYIVLNGKFKDIDFEFVVFNLKNSLLHFLGYLVAIMCFVIIVNKFKRIYIGVLIILFIFFIDFVFFICGFDFTFILYKMFIYSSYTEDVNINFFVASSAAYLCMVFLVLNFLGYKIIKNSDLI</sequence>
<organism evidence="2 3">
    <name type="scientific">Acetivibrio saccincola</name>
    <dbReference type="NCBI Taxonomy" id="1677857"/>
    <lineage>
        <taxon>Bacteria</taxon>
        <taxon>Bacillati</taxon>
        <taxon>Bacillota</taxon>
        <taxon>Clostridia</taxon>
        <taxon>Eubacteriales</taxon>
        <taxon>Oscillospiraceae</taxon>
        <taxon>Acetivibrio</taxon>
    </lineage>
</organism>
<feature type="transmembrane region" description="Helical" evidence="1">
    <location>
        <begin position="204"/>
        <end position="227"/>
    </location>
</feature>
<gene>
    <name evidence="2" type="ORF">B9R14_00560</name>
</gene>
<dbReference type="Proteomes" id="UP000239720">
    <property type="component" value="Unassembled WGS sequence"/>
</dbReference>
<feature type="transmembrane region" description="Helical" evidence="1">
    <location>
        <begin position="12"/>
        <end position="32"/>
    </location>
</feature>
<dbReference type="AlphaFoldDB" id="A0A2S8R6J0"/>
<accession>A0A2S8R6J0</accession>
<feature type="transmembrane region" description="Helical" evidence="1">
    <location>
        <begin position="96"/>
        <end position="120"/>
    </location>
</feature>
<dbReference type="EMBL" id="NEMB01000003">
    <property type="protein sequence ID" value="PQQ65411.1"/>
    <property type="molecule type" value="Genomic_DNA"/>
</dbReference>
<keyword evidence="1" id="KW-0472">Membrane</keyword>
<reference evidence="2 3" key="1">
    <citation type="journal article" date="2018" name="Syst. Appl. Microbiol.">
        <title>Characterization and high-quality draft genome sequence of Herbivorax saccincola A7, an anaerobic, alkaliphilic, thermophilic, cellulolytic, and xylanolytic bacterium.</title>
        <authorList>
            <person name="Aikawa S."/>
            <person name="Baramee S."/>
            <person name="Sermsathanaswadi J."/>
            <person name="Thianheng P."/>
            <person name="Tachaapaikoon C."/>
            <person name="Shikata A."/>
            <person name="Waeonukul R."/>
            <person name="Pason P."/>
            <person name="Ratanakhanokchai K."/>
            <person name="Kosugi A."/>
        </authorList>
    </citation>
    <scope>NUCLEOTIDE SEQUENCE [LARGE SCALE GENOMIC DNA]</scope>
    <source>
        <strain evidence="2 3">A7</strain>
    </source>
</reference>
<feature type="transmembrane region" description="Helical" evidence="1">
    <location>
        <begin position="140"/>
        <end position="157"/>
    </location>
</feature>
<comment type="caution">
    <text evidence="2">The sequence shown here is derived from an EMBL/GenBank/DDBJ whole genome shotgun (WGS) entry which is preliminary data.</text>
</comment>
<proteinExistence type="predicted"/>
<name>A0A2S8R6J0_9FIRM</name>
<evidence type="ECO:0008006" key="4">
    <source>
        <dbReference type="Google" id="ProtNLM"/>
    </source>
</evidence>
<feature type="transmembrane region" description="Helical" evidence="1">
    <location>
        <begin position="164"/>
        <end position="192"/>
    </location>
</feature>